<name>H8Z589_9GAMM</name>
<feature type="domain" description="NGO1945-like C-terminal" evidence="2">
    <location>
        <begin position="147"/>
        <end position="243"/>
    </location>
</feature>
<dbReference type="Pfam" id="PF22106">
    <property type="entry name" value="NGO1945_C"/>
    <property type="match status" value="1"/>
</dbReference>
<reference evidence="3 4" key="2">
    <citation type="submission" date="2011-11" db="EMBL/GenBank/DDBJ databases">
        <authorList>
            <consortium name="US DOE Joint Genome Institute"/>
            <person name="Lucas S."/>
            <person name="Han J."/>
            <person name="Lapidus A."/>
            <person name="Cheng J.-F."/>
            <person name="Goodwin L."/>
            <person name="Pitluck S."/>
            <person name="Peters L."/>
            <person name="Ovchinnikova G."/>
            <person name="Zhang X."/>
            <person name="Detter J.C."/>
            <person name="Han C."/>
            <person name="Tapia R."/>
            <person name="Land M."/>
            <person name="Hauser L."/>
            <person name="Kyrpides N."/>
            <person name="Ivanova N."/>
            <person name="Pagani I."/>
            <person name="Vogl K."/>
            <person name="Liu Z."/>
            <person name="Overmann J."/>
            <person name="Frigaard N.-U."/>
            <person name="Bryant D."/>
            <person name="Woyke T."/>
        </authorList>
    </citation>
    <scope>NUCLEOTIDE SEQUENCE [LARGE SCALE GENOMIC DNA]</scope>
    <source>
        <strain evidence="3 4">970</strain>
    </source>
</reference>
<proteinExistence type="predicted"/>
<protein>
    <submittedName>
        <fullName evidence="3">Uncharacterized protein</fullName>
    </submittedName>
</protein>
<dbReference type="STRING" id="631362.Thi970DRAFT_04134"/>
<organism evidence="3 4">
    <name type="scientific">Thiorhodovibrio frisius</name>
    <dbReference type="NCBI Taxonomy" id="631362"/>
    <lineage>
        <taxon>Bacteria</taxon>
        <taxon>Pseudomonadati</taxon>
        <taxon>Pseudomonadota</taxon>
        <taxon>Gammaproteobacteria</taxon>
        <taxon>Chromatiales</taxon>
        <taxon>Chromatiaceae</taxon>
        <taxon>Thiorhodovibrio</taxon>
    </lineage>
</organism>
<gene>
    <name evidence="3" type="ORF">Thi970DRAFT_04134</name>
</gene>
<sequence length="255" mass="29503">MPDFMRQQQRFSAHLRDPERASAPADIEDRRMKIYRDLIFNNLSSLLAGNFPVIHRLLPREHWRELVRDFLRRHRAVSPLFPELPREFLDFLSHHRRDDPRDPPFLLELAHYEWVEMALQISDGAPNEPPADLMPDGDLLAGRPVLSPLAWNLSYRYPVHRIGPDYQPQQAPEQPTHLLVYLDRNEQVRFMELNAVTQRLLILLQQQPAPNGQDALAQIATELGHLQPQQVIAFGTNLLIDLRVRGVILGALRGV</sequence>
<dbReference type="AlphaFoldDB" id="H8Z589"/>
<accession>H8Z589</accession>
<dbReference type="InterPro" id="IPR018640">
    <property type="entry name" value="DUF2063"/>
</dbReference>
<dbReference type="EMBL" id="JH603170">
    <property type="protein sequence ID" value="EIC20496.1"/>
    <property type="molecule type" value="Genomic_DNA"/>
</dbReference>
<dbReference type="Gene3D" id="1.10.150.690">
    <property type="entry name" value="DUF2063"/>
    <property type="match status" value="1"/>
</dbReference>
<evidence type="ECO:0000313" key="4">
    <source>
        <dbReference type="Proteomes" id="UP000002964"/>
    </source>
</evidence>
<evidence type="ECO:0000259" key="1">
    <source>
        <dbReference type="Pfam" id="PF09836"/>
    </source>
</evidence>
<dbReference type="eggNOG" id="COG3219">
    <property type="taxonomic scope" value="Bacteria"/>
</dbReference>
<dbReference type="Gene3D" id="3.90.930.50">
    <property type="match status" value="1"/>
</dbReference>
<dbReference type="Proteomes" id="UP000002964">
    <property type="component" value="Unassembled WGS sequence"/>
</dbReference>
<dbReference type="Pfam" id="PF09836">
    <property type="entry name" value="DUF2063"/>
    <property type="match status" value="1"/>
</dbReference>
<dbReference type="InterPro" id="IPR044922">
    <property type="entry name" value="DUF2063_N_sf"/>
</dbReference>
<evidence type="ECO:0000259" key="2">
    <source>
        <dbReference type="Pfam" id="PF22106"/>
    </source>
</evidence>
<keyword evidence="4" id="KW-1185">Reference proteome</keyword>
<dbReference type="InterPro" id="IPR054098">
    <property type="entry name" value="NGO1945-like_C"/>
</dbReference>
<feature type="domain" description="Putative DNA-binding" evidence="1">
    <location>
        <begin position="7"/>
        <end position="92"/>
    </location>
</feature>
<reference evidence="4" key="1">
    <citation type="submission" date="2011-06" db="EMBL/GenBank/DDBJ databases">
        <authorList>
            <consortium name="US DOE Joint Genome Institute (JGI-PGF)"/>
            <person name="Lucas S."/>
            <person name="Han J."/>
            <person name="Lapidus A."/>
            <person name="Cheng J.-F."/>
            <person name="Goodwin L."/>
            <person name="Pitluck S."/>
            <person name="Peters L."/>
            <person name="Land M.L."/>
            <person name="Hauser L."/>
            <person name="Vogl K."/>
            <person name="Liu Z."/>
            <person name="Overmann J."/>
            <person name="Frigaard N.-U."/>
            <person name="Bryant D.A."/>
            <person name="Woyke T.J."/>
        </authorList>
    </citation>
    <scope>NUCLEOTIDE SEQUENCE [LARGE SCALE GENOMIC DNA]</scope>
    <source>
        <strain evidence="4">970</strain>
    </source>
</reference>
<evidence type="ECO:0000313" key="3">
    <source>
        <dbReference type="EMBL" id="EIC20496.1"/>
    </source>
</evidence>
<dbReference type="HOGENOM" id="CLU_096334_1_0_6"/>